<dbReference type="AlphaFoldDB" id="Q1IK71"/>
<keyword evidence="3" id="KW-0805">Transcription regulation</keyword>
<feature type="modified residue" description="4-aspartylphosphate" evidence="5">
    <location>
        <position position="50"/>
    </location>
</feature>
<evidence type="ECO:0000256" key="5">
    <source>
        <dbReference type="PROSITE-ProRule" id="PRU00169"/>
    </source>
</evidence>
<keyword evidence="4" id="KW-0804">Transcription</keyword>
<dbReference type="eggNOG" id="COG4566">
    <property type="taxonomic scope" value="Bacteria"/>
</dbReference>
<dbReference type="RefSeq" id="WP_011524528.1">
    <property type="nucleotide sequence ID" value="NC_008009.1"/>
</dbReference>
<evidence type="ECO:0000259" key="6">
    <source>
        <dbReference type="PROSITE" id="PS50110"/>
    </source>
</evidence>
<evidence type="ECO:0000256" key="2">
    <source>
        <dbReference type="ARBA" id="ARBA00023012"/>
    </source>
</evidence>
<reference evidence="7 8" key="1">
    <citation type="journal article" date="2009" name="Appl. Environ. Microbiol.">
        <title>Three genomes from the phylum Acidobacteria provide insight into the lifestyles of these microorganisms in soils.</title>
        <authorList>
            <person name="Ward N.L."/>
            <person name="Challacombe J.F."/>
            <person name="Janssen P.H."/>
            <person name="Henrissat B."/>
            <person name="Coutinho P.M."/>
            <person name="Wu M."/>
            <person name="Xie G."/>
            <person name="Haft D.H."/>
            <person name="Sait M."/>
            <person name="Badger J."/>
            <person name="Barabote R.D."/>
            <person name="Bradley B."/>
            <person name="Brettin T.S."/>
            <person name="Brinkac L.M."/>
            <person name="Bruce D."/>
            <person name="Creasy T."/>
            <person name="Daugherty S.C."/>
            <person name="Davidsen T.M."/>
            <person name="DeBoy R.T."/>
            <person name="Detter J.C."/>
            <person name="Dodson R.J."/>
            <person name="Durkin A.S."/>
            <person name="Ganapathy A."/>
            <person name="Gwinn-Giglio M."/>
            <person name="Han C.S."/>
            <person name="Khouri H."/>
            <person name="Kiss H."/>
            <person name="Kothari S.P."/>
            <person name="Madupu R."/>
            <person name="Nelson K.E."/>
            <person name="Nelson W.C."/>
            <person name="Paulsen I."/>
            <person name="Penn K."/>
            <person name="Ren Q."/>
            <person name="Rosovitz M.J."/>
            <person name="Selengut J.D."/>
            <person name="Shrivastava S."/>
            <person name="Sullivan S.A."/>
            <person name="Tapia R."/>
            <person name="Thompson L.S."/>
            <person name="Watkins K.L."/>
            <person name="Yang Q."/>
            <person name="Yu C."/>
            <person name="Zafar N."/>
            <person name="Zhou L."/>
            <person name="Kuske C.R."/>
        </authorList>
    </citation>
    <scope>NUCLEOTIDE SEQUENCE [LARGE SCALE GENOMIC DNA]</scope>
    <source>
        <strain evidence="7 8">Ellin345</strain>
    </source>
</reference>
<gene>
    <name evidence="7" type="ordered locus">Acid345_3728</name>
</gene>
<dbReference type="PANTHER" id="PTHR44591:SF25">
    <property type="entry name" value="CHEMOTAXIS TWO-COMPONENT RESPONSE REGULATOR"/>
    <property type="match status" value="1"/>
</dbReference>
<dbReference type="EnsemblBacteria" id="ABF42729">
    <property type="protein sequence ID" value="ABF42729"/>
    <property type="gene ID" value="Acid345_3728"/>
</dbReference>
<keyword evidence="1 5" id="KW-0597">Phosphoprotein</keyword>
<dbReference type="STRING" id="204669.Acid345_3728"/>
<evidence type="ECO:0000256" key="1">
    <source>
        <dbReference type="ARBA" id="ARBA00022553"/>
    </source>
</evidence>
<protein>
    <submittedName>
        <fullName evidence="7">Response regulator receiver protein</fullName>
    </submittedName>
</protein>
<name>Q1IK71_KORVE</name>
<dbReference type="Gene3D" id="3.40.50.2300">
    <property type="match status" value="1"/>
</dbReference>
<evidence type="ECO:0000313" key="7">
    <source>
        <dbReference type="EMBL" id="ABF42729.1"/>
    </source>
</evidence>
<dbReference type="PROSITE" id="PS50110">
    <property type="entry name" value="RESPONSE_REGULATORY"/>
    <property type="match status" value="1"/>
</dbReference>
<dbReference type="GO" id="GO:0000160">
    <property type="term" value="P:phosphorelay signal transduction system"/>
    <property type="evidence" value="ECO:0007669"/>
    <property type="project" value="UniProtKB-KW"/>
</dbReference>
<feature type="domain" description="Response regulatory" evidence="6">
    <location>
        <begin position="1"/>
        <end position="115"/>
    </location>
</feature>
<dbReference type="KEGG" id="aba:Acid345_3728"/>
<proteinExistence type="predicted"/>
<dbReference type="FunFam" id="3.40.50.2300:FF:000018">
    <property type="entry name" value="DNA-binding transcriptional regulator NtrC"/>
    <property type="match status" value="1"/>
</dbReference>
<dbReference type="Proteomes" id="UP000002432">
    <property type="component" value="Chromosome"/>
</dbReference>
<accession>Q1IK71</accession>
<keyword evidence="2" id="KW-0902">Two-component regulatory system</keyword>
<dbReference type="SMART" id="SM00448">
    <property type="entry name" value="REC"/>
    <property type="match status" value="1"/>
</dbReference>
<organism evidence="7 8">
    <name type="scientific">Koribacter versatilis (strain Ellin345)</name>
    <dbReference type="NCBI Taxonomy" id="204669"/>
    <lineage>
        <taxon>Bacteria</taxon>
        <taxon>Pseudomonadati</taxon>
        <taxon>Acidobacteriota</taxon>
        <taxon>Terriglobia</taxon>
        <taxon>Terriglobales</taxon>
        <taxon>Candidatus Korobacteraceae</taxon>
        <taxon>Candidatus Korobacter</taxon>
    </lineage>
</organism>
<evidence type="ECO:0000256" key="3">
    <source>
        <dbReference type="ARBA" id="ARBA00023015"/>
    </source>
</evidence>
<evidence type="ECO:0000313" key="8">
    <source>
        <dbReference type="Proteomes" id="UP000002432"/>
    </source>
</evidence>
<dbReference type="PANTHER" id="PTHR44591">
    <property type="entry name" value="STRESS RESPONSE REGULATOR PROTEIN 1"/>
    <property type="match status" value="1"/>
</dbReference>
<dbReference type="InterPro" id="IPR050595">
    <property type="entry name" value="Bact_response_regulator"/>
</dbReference>
<keyword evidence="8" id="KW-1185">Reference proteome</keyword>
<sequence length="117" mass="12730">MVVIVDDDELIRGSLAGLMKAAGLPALTFASADEFLISGEAERTACLISDIRMPGMSGLELQAKLNETHREIPIIFITAHGDEKFRLRALRAGAVEFLTKPFDDEALLDSVRAALEM</sequence>
<dbReference type="SUPFAM" id="SSF52172">
    <property type="entry name" value="CheY-like"/>
    <property type="match status" value="1"/>
</dbReference>
<evidence type="ECO:0000256" key="4">
    <source>
        <dbReference type="ARBA" id="ARBA00023163"/>
    </source>
</evidence>
<dbReference type="Pfam" id="PF00072">
    <property type="entry name" value="Response_reg"/>
    <property type="match status" value="1"/>
</dbReference>
<dbReference type="HOGENOM" id="CLU_000445_69_8_0"/>
<dbReference type="InterPro" id="IPR001789">
    <property type="entry name" value="Sig_transdc_resp-reg_receiver"/>
</dbReference>
<dbReference type="InterPro" id="IPR011006">
    <property type="entry name" value="CheY-like_superfamily"/>
</dbReference>
<dbReference type="EMBL" id="CP000360">
    <property type="protein sequence ID" value="ABF42729.1"/>
    <property type="molecule type" value="Genomic_DNA"/>
</dbReference>